<accession>A0A4R3MIZ0</accession>
<evidence type="ECO:0000313" key="1">
    <source>
        <dbReference type="EMBL" id="TCT13850.1"/>
    </source>
</evidence>
<name>A0A4R3MIZ0_9FIRM</name>
<keyword evidence="2" id="KW-1185">Reference proteome</keyword>
<dbReference type="Proteomes" id="UP000294902">
    <property type="component" value="Unassembled WGS sequence"/>
</dbReference>
<evidence type="ECO:0000313" key="2">
    <source>
        <dbReference type="Proteomes" id="UP000294902"/>
    </source>
</evidence>
<gene>
    <name evidence="1" type="ORF">EDC18_10887</name>
</gene>
<dbReference type="EMBL" id="SMAL01000008">
    <property type="protein sequence ID" value="TCT13850.1"/>
    <property type="molecule type" value="Genomic_DNA"/>
</dbReference>
<dbReference type="RefSeq" id="WP_165878562.1">
    <property type="nucleotide sequence ID" value="NZ_SMAL01000008.1"/>
</dbReference>
<protein>
    <submittedName>
        <fullName evidence="1">ABC-type uncharacterized transport system substrate-binding protein</fullName>
    </submittedName>
</protein>
<dbReference type="PROSITE" id="PS51257">
    <property type="entry name" value="PROKAR_LIPOPROTEIN"/>
    <property type="match status" value="1"/>
</dbReference>
<dbReference type="Pfam" id="PF04392">
    <property type="entry name" value="ABC_sub_bind"/>
    <property type="match status" value="1"/>
</dbReference>
<comment type="caution">
    <text evidence="1">The sequence shown here is derived from an EMBL/GenBank/DDBJ whole genome shotgun (WGS) entry which is preliminary data.</text>
</comment>
<proteinExistence type="predicted"/>
<organism evidence="1 2">
    <name type="scientific">Natranaerovirga pectinivora</name>
    <dbReference type="NCBI Taxonomy" id="682400"/>
    <lineage>
        <taxon>Bacteria</taxon>
        <taxon>Bacillati</taxon>
        <taxon>Bacillota</taxon>
        <taxon>Clostridia</taxon>
        <taxon>Lachnospirales</taxon>
        <taxon>Natranaerovirgaceae</taxon>
        <taxon>Natranaerovirga</taxon>
    </lineage>
</organism>
<sequence length="367" mass="41985">MGKWYSKFVLASIIVILIVGLSACESNKKAVEDNIGIIEGDQNESTIEMEIPDKTFKVLHVMSYHTPWEWTETQLQGFKDGLGQDIDVEYKVIEMDAKNKSNIEWLEEIGAQARGVIDTWQPDLVFTSDDEAQEFVVTHYLNTDIPFVFCGVNKLPEEYGYDKSNNVTGVLEIEHFAESLNLLLEVAPDIKSVAVVFDDSPIWGPVEARMREQLHRFPEIEFPIWDTIYTYDEFQSKMLEYQDQVDAIGLIGIFNYKNENNKNVHYRDVLRWVKENSNLPDFSYWYDRASYGTLAVVSVSGYEQGLSAGKKARQILVHGVSPADIPMDHTTKGQQLISLARARTLDIDVSAKVLLSTEVKTMYEWER</sequence>
<dbReference type="InterPro" id="IPR007487">
    <property type="entry name" value="ABC_transpt-TYRBP-like"/>
</dbReference>
<reference evidence="1 2" key="1">
    <citation type="submission" date="2019-03" db="EMBL/GenBank/DDBJ databases">
        <title>Genomic Encyclopedia of Type Strains, Phase IV (KMG-IV): sequencing the most valuable type-strain genomes for metagenomic binning, comparative biology and taxonomic classification.</title>
        <authorList>
            <person name="Goeker M."/>
        </authorList>
    </citation>
    <scope>NUCLEOTIDE SEQUENCE [LARGE SCALE GENOMIC DNA]</scope>
    <source>
        <strain evidence="1 2">DSM 24629</strain>
    </source>
</reference>
<dbReference type="PANTHER" id="PTHR35271:SF1">
    <property type="entry name" value="ABC TRANSPORTER, SUBSTRATE-BINDING LIPOPROTEIN"/>
    <property type="match status" value="1"/>
</dbReference>
<dbReference type="Gene3D" id="3.40.50.2300">
    <property type="match status" value="2"/>
</dbReference>
<dbReference type="PANTHER" id="PTHR35271">
    <property type="entry name" value="ABC TRANSPORTER, SUBSTRATE-BINDING LIPOPROTEIN-RELATED"/>
    <property type="match status" value="1"/>
</dbReference>
<dbReference type="AlphaFoldDB" id="A0A4R3MIZ0"/>